<proteinExistence type="predicted"/>
<accession>A0A8S5R5I7</accession>
<feature type="coiled-coil region" evidence="1">
    <location>
        <begin position="22"/>
        <end position="79"/>
    </location>
</feature>
<keyword evidence="1" id="KW-0175">Coiled coil</keyword>
<organism evidence="2">
    <name type="scientific">Myoviridae sp. ctQ6D10</name>
    <dbReference type="NCBI Taxonomy" id="2827288"/>
    <lineage>
        <taxon>Viruses</taxon>
        <taxon>Duplodnaviria</taxon>
        <taxon>Heunggongvirae</taxon>
        <taxon>Uroviricota</taxon>
        <taxon>Caudoviricetes</taxon>
    </lineage>
</organism>
<name>A0A8S5R5I7_9CAUD</name>
<dbReference type="EMBL" id="BK015816">
    <property type="protein sequence ID" value="DAE26379.1"/>
    <property type="molecule type" value="Genomic_DNA"/>
</dbReference>
<reference evidence="2" key="1">
    <citation type="journal article" date="2021" name="Proc. Natl. Acad. Sci. U.S.A.">
        <title>A Catalog of Tens of Thousands of Viruses from Human Metagenomes Reveals Hidden Associations with Chronic Diseases.</title>
        <authorList>
            <person name="Tisza M.J."/>
            <person name="Buck C.B."/>
        </authorList>
    </citation>
    <scope>NUCLEOTIDE SEQUENCE</scope>
    <source>
        <strain evidence="2">CtQ6D10</strain>
    </source>
</reference>
<sequence>MNNPTVILNGDQVYCDELIRENVRLTIQHEVDRQKMEALERQIEDQAANIASLEAHSYAREDLEELADLRRMVDKAIKDLHFVMAGGDPCKVCAKVCMMGEGNCQPVWTGEKKA</sequence>
<evidence type="ECO:0000313" key="2">
    <source>
        <dbReference type="EMBL" id="DAE26379.1"/>
    </source>
</evidence>
<protein>
    <recommendedName>
        <fullName evidence="3">Coil containing protein</fullName>
    </recommendedName>
</protein>
<evidence type="ECO:0008006" key="3">
    <source>
        <dbReference type="Google" id="ProtNLM"/>
    </source>
</evidence>
<evidence type="ECO:0000256" key="1">
    <source>
        <dbReference type="SAM" id="Coils"/>
    </source>
</evidence>